<evidence type="ECO:0000256" key="2">
    <source>
        <dbReference type="SAM" id="Phobius"/>
    </source>
</evidence>
<keyword evidence="2" id="KW-0812">Transmembrane</keyword>
<sequence>MGTPEAPPPPPPPPPKPTRAPASSRPWAAARASTAATPSAQPPRTPPRGTLVISKRLLWVRGAAYPLENIVRVYTFELTPRRGAAFARFLKRGGATVLFLLLLMWFSDSPGSSYDSPYGSSSDSDGLARFLLTVGVCVLIYFFIEMASVVFARSHPVLAVETNGRSTALVTGEIGYLNGLVYSIAEAIDLPDAEFHATVTSLSITNYGDYHFGDTANIYGGSGHTGVVK</sequence>
<organism evidence="3">
    <name type="scientific">Streptomyces sp. NBC_01401</name>
    <dbReference type="NCBI Taxonomy" id="2903854"/>
    <lineage>
        <taxon>Bacteria</taxon>
        <taxon>Bacillati</taxon>
        <taxon>Actinomycetota</taxon>
        <taxon>Actinomycetes</taxon>
        <taxon>Kitasatosporales</taxon>
        <taxon>Streptomycetaceae</taxon>
        <taxon>Streptomyces</taxon>
    </lineage>
</organism>
<accession>A0AAU3H588</accession>
<dbReference type="InterPro" id="IPR045629">
    <property type="entry name" value="DUF6232"/>
</dbReference>
<name>A0AAU3H588_9ACTN</name>
<keyword evidence="2" id="KW-0472">Membrane</keyword>
<keyword evidence="2" id="KW-1133">Transmembrane helix</keyword>
<reference evidence="3" key="1">
    <citation type="submission" date="2022-10" db="EMBL/GenBank/DDBJ databases">
        <title>The complete genomes of actinobacterial strains from the NBC collection.</title>
        <authorList>
            <person name="Joergensen T.S."/>
            <person name="Alvarez Arevalo M."/>
            <person name="Sterndorff E.B."/>
            <person name="Faurdal D."/>
            <person name="Vuksanovic O."/>
            <person name="Mourched A.-S."/>
            <person name="Charusanti P."/>
            <person name="Shaw S."/>
            <person name="Blin K."/>
            <person name="Weber T."/>
        </authorList>
    </citation>
    <scope>NUCLEOTIDE SEQUENCE</scope>
    <source>
        <strain evidence="3">NBC_01401</strain>
    </source>
</reference>
<feature type="transmembrane region" description="Helical" evidence="2">
    <location>
        <begin position="126"/>
        <end position="144"/>
    </location>
</feature>
<evidence type="ECO:0000256" key="1">
    <source>
        <dbReference type="SAM" id="MobiDB-lite"/>
    </source>
</evidence>
<proteinExistence type="predicted"/>
<feature type="compositionally biased region" description="Low complexity" evidence="1">
    <location>
        <begin position="19"/>
        <end position="39"/>
    </location>
</feature>
<protein>
    <submittedName>
        <fullName evidence="3">DUF6232 family protein</fullName>
    </submittedName>
</protein>
<dbReference type="AlphaFoldDB" id="A0AAU3H588"/>
<dbReference type="EMBL" id="CP109535">
    <property type="protein sequence ID" value="WTY99267.1"/>
    <property type="molecule type" value="Genomic_DNA"/>
</dbReference>
<dbReference type="Pfam" id="PF19744">
    <property type="entry name" value="DUF6232"/>
    <property type="match status" value="1"/>
</dbReference>
<feature type="region of interest" description="Disordered" evidence="1">
    <location>
        <begin position="1"/>
        <end position="48"/>
    </location>
</feature>
<evidence type="ECO:0000313" key="3">
    <source>
        <dbReference type="EMBL" id="WTY99267.1"/>
    </source>
</evidence>
<feature type="transmembrane region" description="Helical" evidence="2">
    <location>
        <begin position="89"/>
        <end position="106"/>
    </location>
</feature>
<feature type="compositionally biased region" description="Pro residues" evidence="1">
    <location>
        <begin position="1"/>
        <end position="18"/>
    </location>
</feature>
<gene>
    <name evidence="3" type="ORF">OG626_32380</name>
</gene>